<proteinExistence type="predicted"/>
<dbReference type="PROSITE" id="PS51257">
    <property type="entry name" value="PROKAR_LIPOPROTEIN"/>
    <property type="match status" value="1"/>
</dbReference>
<keyword evidence="1" id="KW-0732">Signal</keyword>
<evidence type="ECO:0000256" key="1">
    <source>
        <dbReference type="SAM" id="SignalP"/>
    </source>
</evidence>
<accession>A0A5C5RTJ0</accession>
<reference evidence="2 3" key="2">
    <citation type="submission" date="2019-08" db="EMBL/GenBank/DDBJ databases">
        <title>Tsukamurella conjunctivitidis sp. nov., Tsukamurella assacharolytica sp. nov. and Tsukamurella sputae sp. nov. isolated from patients with conjunctivitis, bacteraemia (lymphoma) and respiratory infection (sputum) in Hong Kong.</title>
        <authorList>
            <person name="Fok K.M.N."/>
            <person name="Fong J.Y.H."/>
        </authorList>
    </citation>
    <scope>NUCLEOTIDE SEQUENCE [LARGE SCALE GENOMIC DNA]</scope>
    <source>
        <strain evidence="2 3">HKU70</strain>
    </source>
</reference>
<comment type="caution">
    <text evidence="2">The sequence shown here is derived from an EMBL/GenBank/DDBJ whole genome shotgun (WGS) entry which is preliminary data.</text>
</comment>
<dbReference type="AlphaFoldDB" id="A0A5C5RTJ0"/>
<evidence type="ECO:0000313" key="3">
    <source>
        <dbReference type="Proteomes" id="UP000319792"/>
    </source>
</evidence>
<name>A0A5C5RTJ0_9ACTN</name>
<reference evidence="2 3" key="1">
    <citation type="submission" date="2019-06" db="EMBL/GenBank/DDBJ databases">
        <authorList>
            <person name="Teng J.L.L."/>
            <person name="Lee H.H."/>
            <person name="Lau S.K.P."/>
            <person name="Woo P.C.Y."/>
        </authorList>
    </citation>
    <scope>NUCLEOTIDE SEQUENCE [LARGE SCALE GENOMIC DNA]</scope>
    <source>
        <strain evidence="2 3">HKU70</strain>
    </source>
</reference>
<feature type="chain" id="PRO_5023071725" evidence="1">
    <location>
        <begin position="26"/>
        <end position="119"/>
    </location>
</feature>
<dbReference type="OrthoDB" id="4384746at2"/>
<protein>
    <submittedName>
        <fullName evidence="2">Uncharacterized protein</fullName>
    </submittedName>
</protein>
<dbReference type="Proteomes" id="UP000319792">
    <property type="component" value="Unassembled WGS sequence"/>
</dbReference>
<evidence type="ECO:0000313" key="2">
    <source>
        <dbReference type="EMBL" id="TWS25385.1"/>
    </source>
</evidence>
<organism evidence="2 3">
    <name type="scientific">Tsukamurella sputi</name>
    <dbReference type="NCBI Taxonomy" id="2591848"/>
    <lineage>
        <taxon>Bacteria</taxon>
        <taxon>Bacillati</taxon>
        <taxon>Actinomycetota</taxon>
        <taxon>Actinomycetes</taxon>
        <taxon>Mycobacteriales</taxon>
        <taxon>Tsukamurellaceae</taxon>
        <taxon>Tsukamurella</taxon>
    </lineage>
</organism>
<dbReference type="RefSeq" id="WP_146433331.1">
    <property type="nucleotide sequence ID" value="NZ_VIGV01000002.1"/>
</dbReference>
<sequence>MSKKKIMITAAAVLVAASCAAPAHATPGAYTYGGTVRVTVAVYGGCATVTWPKGYTSSTCSTDQVWQGPITPGDRFGAAVVSASGGVSCRVVDVSTGDVVFAASARPGYVADCLRSATW</sequence>
<dbReference type="EMBL" id="VIGV01000002">
    <property type="protein sequence ID" value="TWS25385.1"/>
    <property type="molecule type" value="Genomic_DNA"/>
</dbReference>
<keyword evidence="3" id="KW-1185">Reference proteome</keyword>
<feature type="signal peptide" evidence="1">
    <location>
        <begin position="1"/>
        <end position="25"/>
    </location>
</feature>
<gene>
    <name evidence="2" type="ORF">FK268_09345</name>
</gene>